<evidence type="ECO:0000256" key="3">
    <source>
        <dbReference type="ARBA" id="ARBA00022705"/>
    </source>
</evidence>
<dbReference type="GO" id="GO:0006269">
    <property type="term" value="P:DNA replication, synthesis of primer"/>
    <property type="evidence" value="ECO:0007669"/>
    <property type="project" value="UniProtKB-UniRule"/>
</dbReference>
<evidence type="ECO:0000313" key="10">
    <source>
        <dbReference type="EMBL" id="ELY90689.1"/>
    </source>
</evidence>
<dbReference type="InterPro" id="IPR058560">
    <property type="entry name" value="DNA_primase_C"/>
</dbReference>
<evidence type="ECO:0000256" key="4">
    <source>
        <dbReference type="ARBA" id="ARBA00022723"/>
    </source>
</evidence>
<evidence type="ECO:0000256" key="8">
    <source>
        <dbReference type="SAM" id="MobiDB-lite"/>
    </source>
</evidence>
<keyword evidence="6 7" id="KW-0411">Iron-sulfur</keyword>
<comment type="caution">
    <text evidence="10">The sequence shown here is derived from an EMBL/GenBank/DDBJ whole genome shotgun (WGS) entry which is preliminary data.</text>
</comment>
<sequence>MQRLHARYPFLEAARETVATETVDLATVVEQERAVVERARQRVITALEDGEIGEPHRDPRTELLSYPVARVLVSMVGERVLVRRYARAEAETAHERFTADLENTTELKSVESTGLELAELLAEFDLEEAVTAESVSATATTGTGTGTGASAGTGTNTATAGTTGTTTATDPDNADRFRIDVGTYLPLAADLWDDEWGLVNQPLTDGEVPVGKDDLLLLLREAIRDRIEDGLPFEVPTTIGDPLEDAAEDVREVLANLDLTREIDTVVPELFPPCMKALLDQVQKGEHLPHHSRFAITAFLSSIGMTTDEIVDLYRVNSSFGEEMTRYQTDHIRGETSPTEYSPPSCATMQSYGDCVNKDDLCERIPHPMAYYEERVDDADDDELEDWREGDEDGDGDDGDGDDGDDDDGDDGGDNDGDDTQDSEGDSGDETDTSSDTPANEQE</sequence>
<dbReference type="PATRIC" id="fig|1227493.4.peg.2306"/>
<dbReference type="STRING" id="1227493.C483_11531"/>
<feature type="binding site" evidence="7">
    <location>
        <position position="274"/>
    </location>
    <ligand>
        <name>[4Fe-4S] cluster</name>
        <dbReference type="ChEBI" id="CHEBI:49883"/>
    </ligand>
</feature>
<feature type="compositionally biased region" description="Acidic residues" evidence="8">
    <location>
        <begin position="375"/>
        <end position="433"/>
    </location>
</feature>
<keyword evidence="3 7" id="KW-0235">DNA replication</keyword>
<name>L9ZWH0_9EURY</name>
<gene>
    <name evidence="7" type="primary">priL</name>
    <name evidence="10" type="ORF">C483_11531</name>
</gene>
<keyword evidence="1 7" id="KW-0004">4Fe-4S</keyword>
<dbReference type="GO" id="GO:1990077">
    <property type="term" value="C:primosome complex"/>
    <property type="evidence" value="ECO:0007669"/>
    <property type="project" value="UniProtKB-KW"/>
</dbReference>
<dbReference type="Proteomes" id="UP000011519">
    <property type="component" value="Unassembled WGS sequence"/>
</dbReference>
<dbReference type="AlphaFoldDB" id="L9ZWH0"/>
<dbReference type="GO" id="GO:0046872">
    <property type="term" value="F:metal ion binding"/>
    <property type="evidence" value="ECO:0007669"/>
    <property type="project" value="UniProtKB-KW"/>
</dbReference>
<dbReference type="Pfam" id="PF04104">
    <property type="entry name" value="DNA_primase_lrg"/>
    <property type="match status" value="1"/>
</dbReference>
<dbReference type="PANTHER" id="PTHR10537:SF3">
    <property type="entry name" value="DNA PRIMASE LARGE SUBUNIT"/>
    <property type="match status" value="1"/>
</dbReference>
<feature type="binding site" evidence="7">
    <location>
        <position position="362"/>
    </location>
    <ligand>
        <name>[4Fe-4S] cluster</name>
        <dbReference type="ChEBI" id="CHEBI:49883"/>
    </ligand>
</feature>
<feature type="binding site" evidence="7">
    <location>
        <position position="355"/>
    </location>
    <ligand>
        <name>[4Fe-4S] cluster</name>
        <dbReference type="ChEBI" id="CHEBI:49883"/>
    </ligand>
</feature>
<dbReference type="PANTHER" id="PTHR10537">
    <property type="entry name" value="DNA PRIMASE LARGE SUBUNIT"/>
    <property type="match status" value="1"/>
</dbReference>
<evidence type="ECO:0000313" key="11">
    <source>
        <dbReference type="Proteomes" id="UP000011519"/>
    </source>
</evidence>
<feature type="binding site" evidence="7">
    <location>
        <position position="346"/>
    </location>
    <ligand>
        <name>[4Fe-4S] cluster</name>
        <dbReference type="ChEBI" id="CHEBI:49883"/>
    </ligand>
</feature>
<keyword evidence="5 7" id="KW-0408">Iron</keyword>
<dbReference type="EMBL" id="AOIM01000034">
    <property type="protein sequence ID" value="ELY90689.1"/>
    <property type="molecule type" value="Genomic_DNA"/>
</dbReference>
<keyword evidence="2 7" id="KW-0639">Primosome</keyword>
<dbReference type="GO" id="GO:0051539">
    <property type="term" value="F:4 iron, 4 sulfur cluster binding"/>
    <property type="evidence" value="ECO:0007669"/>
    <property type="project" value="UniProtKB-UniRule"/>
</dbReference>
<evidence type="ECO:0000256" key="7">
    <source>
        <dbReference type="HAMAP-Rule" id="MF_00701"/>
    </source>
</evidence>
<feature type="region of interest" description="Disordered" evidence="8">
    <location>
        <begin position="373"/>
        <end position="443"/>
    </location>
</feature>
<dbReference type="InterPro" id="IPR007238">
    <property type="entry name" value="DNA_primase_lsu_euk/arc"/>
</dbReference>
<dbReference type="HAMAP" id="MF_00701">
    <property type="entry name" value="DNA_primase_lrg_arc"/>
    <property type="match status" value="1"/>
</dbReference>
<comment type="function">
    <text evidence="7">Regulatory subunit of DNA primase, an RNA polymerase that catalyzes the synthesis of short RNA molecules used as primers for DNA polymerase during DNA replication. Stabilizes and modulates the activity of the small subunit, increasing the rate of DNA synthesis, and conferring RNA synthesis capability. The DNA polymerase activity may enable DNA primase to also catalyze primer extension after primer synthesis. May also play a role in DNA repair.</text>
</comment>
<dbReference type="Pfam" id="PF26466">
    <property type="entry name" value="DNA_primase_lrg_N"/>
    <property type="match status" value="1"/>
</dbReference>
<dbReference type="InterPro" id="IPR023642">
    <property type="entry name" value="DNA_primase_lsu_PriL"/>
</dbReference>
<reference evidence="10 11" key="1">
    <citation type="journal article" date="2014" name="PLoS Genet.">
        <title>Phylogenetically driven sequencing of extremely halophilic archaea reveals strategies for static and dynamic osmo-response.</title>
        <authorList>
            <person name="Becker E.A."/>
            <person name="Seitzer P.M."/>
            <person name="Tritt A."/>
            <person name="Larsen D."/>
            <person name="Krusor M."/>
            <person name="Yao A.I."/>
            <person name="Wu D."/>
            <person name="Madern D."/>
            <person name="Eisen J.A."/>
            <person name="Darling A.E."/>
            <person name="Facciotti M.T."/>
        </authorList>
    </citation>
    <scope>NUCLEOTIDE SEQUENCE [LARGE SCALE GENOMIC DNA]</scope>
    <source>
        <strain evidence="10 11">JCM 10989</strain>
    </source>
</reference>
<evidence type="ECO:0000259" key="9">
    <source>
        <dbReference type="Pfam" id="PF04104"/>
    </source>
</evidence>
<organism evidence="10 11">
    <name type="scientific">Natrialba hulunbeirensis JCM 10989</name>
    <dbReference type="NCBI Taxonomy" id="1227493"/>
    <lineage>
        <taxon>Archaea</taxon>
        <taxon>Methanobacteriati</taxon>
        <taxon>Methanobacteriota</taxon>
        <taxon>Stenosarchaea group</taxon>
        <taxon>Halobacteria</taxon>
        <taxon>Halobacteriales</taxon>
        <taxon>Natrialbaceae</taxon>
        <taxon>Natrialba</taxon>
    </lineage>
</organism>
<dbReference type="GO" id="GO:0003899">
    <property type="term" value="F:DNA-directed RNA polymerase activity"/>
    <property type="evidence" value="ECO:0007669"/>
    <property type="project" value="InterPro"/>
</dbReference>
<keyword evidence="11" id="KW-1185">Reference proteome</keyword>
<feature type="domain" description="DNA primase large subunit C-terminal" evidence="9">
    <location>
        <begin position="265"/>
        <end position="363"/>
    </location>
</feature>
<feature type="region of interest" description="Disordered" evidence="8">
    <location>
        <begin position="134"/>
        <end position="173"/>
    </location>
</feature>
<dbReference type="SUPFAM" id="SSF140914">
    <property type="entry name" value="PriB N-terminal domain-like"/>
    <property type="match status" value="2"/>
</dbReference>
<proteinExistence type="inferred from homology"/>
<dbReference type="CDD" id="cd06560">
    <property type="entry name" value="PriL"/>
    <property type="match status" value="1"/>
</dbReference>
<feature type="compositionally biased region" description="Low complexity" evidence="8">
    <location>
        <begin position="152"/>
        <end position="169"/>
    </location>
</feature>
<evidence type="ECO:0000256" key="1">
    <source>
        <dbReference type="ARBA" id="ARBA00022485"/>
    </source>
</evidence>
<dbReference type="OrthoDB" id="46081at2157"/>
<evidence type="ECO:0000256" key="2">
    <source>
        <dbReference type="ARBA" id="ARBA00022515"/>
    </source>
</evidence>
<protein>
    <recommendedName>
        <fullName evidence="7">DNA primase large subunit PriL</fullName>
    </recommendedName>
</protein>
<evidence type="ECO:0000256" key="6">
    <source>
        <dbReference type="ARBA" id="ARBA00023014"/>
    </source>
</evidence>
<keyword evidence="4 7" id="KW-0479">Metal-binding</keyword>
<comment type="subunit">
    <text evidence="7">Heterodimer of a small subunit (PriS) and a large subunit (PriL).</text>
</comment>
<comment type="similarity">
    <text evidence="7">Belongs to the eukaryotic-type primase large subunit family.</text>
</comment>
<dbReference type="RefSeq" id="WP_006653490.1">
    <property type="nucleotide sequence ID" value="NZ_AOIM01000034.1"/>
</dbReference>
<evidence type="ECO:0000256" key="5">
    <source>
        <dbReference type="ARBA" id="ARBA00023004"/>
    </source>
</evidence>
<dbReference type="GO" id="GO:0006270">
    <property type="term" value="P:DNA replication initiation"/>
    <property type="evidence" value="ECO:0007669"/>
    <property type="project" value="TreeGrafter"/>
</dbReference>
<dbReference type="NCBIfam" id="NF002590">
    <property type="entry name" value="PRK02249.1-4"/>
    <property type="match status" value="1"/>
</dbReference>
<comment type="cofactor">
    <cofactor evidence="7">
        <name>[4Fe-4S] cluster</name>
        <dbReference type="ChEBI" id="CHEBI:49883"/>
    </cofactor>
    <text evidence="7">Binds 1 [4Fe-4S] cluster.</text>
</comment>
<accession>L9ZWH0</accession>